<dbReference type="Pfam" id="PF01428">
    <property type="entry name" value="zf-AN1"/>
    <property type="match status" value="1"/>
</dbReference>
<evidence type="ECO:0000313" key="7">
    <source>
        <dbReference type="Proteomes" id="UP000193411"/>
    </source>
</evidence>
<keyword evidence="2 4" id="KW-0863">Zinc-finger</keyword>
<dbReference type="Gene3D" id="4.10.1110.10">
    <property type="entry name" value="AN1-like Zinc finger"/>
    <property type="match status" value="1"/>
</dbReference>
<dbReference type="AlphaFoldDB" id="A0A1Y2HIZ0"/>
<evidence type="ECO:0000256" key="4">
    <source>
        <dbReference type="PROSITE-ProRule" id="PRU00449"/>
    </source>
</evidence>
<dbReference type="InterPro" id="IPR000058">
    <property type="entry name" value="Znf_AN1"/>
</dbReference>
<feature type="domain" description="AN1-type" evidence="5">
    <location>
        <begin position="51"/>
        <end position="101"/>
    </location>
</feature>
<evidence type="ECO:0000256" key="1">
    <source>
        <dbReference type="ARBA" id="ARBA00022723"/>
    </source>
</evidence>
<accession>A0A1Y2HIZ0</accession>
<keyword evidence="1" id="KW-0479">Metal-binding</keyword>
<reference evidence="6 7" key="1">
    <citation type="submission" date="2016-07" db="EMBL/GenBank/DDBJ databases">
        <title>Pervasive Adenine N6-methylation of Active Genes in Fungi.</title>
        <authorList>
            <consortium name="DOE Joint Genome Institute"/>
            <person name="Mondo S.J."/>
            <person name="Dannebaum R.O."/>
            <person name="Kuo R.C."/>
            <person name="Labutti K."/>
            <person name="Haridas S."/>
            <person name="Kuo A."/>
            <person name="Salamov A."/>
            <person name="Ahrendt S.R."/>
            <person name="Lipzen A."/>
            <person name="Sullivan W."/>
            <person name="Andreopoulos W.B."/>
            <person name="Clum A."/>
            <person name="Lindquist E."/>
            <person name="Daum C."/>
            <person name="Ramamoorthy G.K."/>
            <person name="Gryganskyi A."/>
            <person name="Culley D."/>
            <person name="Magnuson J.K."/>
            <person name="James T.Y."/>
            <person name="O'Malley M.A."/>
            <person name="Stajich J.E."/>
            <person name="Spatafora J.W."/>
            <person name="Visel A."/>
            <person name="Grigoriev I.V."/>
        </authorList>
    </citation>
    <scope>NUCLEOTIDE SEQUENCE [LARGE SCALE GENOMIC DNA]</scope>
    <source>
        <strain evidence="6 7">PL171</strain>
    </source>
</reference>
<dbReference type="SUPFAM" id="SSF118310">
    <property type="entry name" value="AN1-like Zinc finger"/>
    <property type="match status" value="1"/>
</dbReference>
<dbReference type="PROSITE" id="PS51039">
    <property type="entry name" value="ZF_AN1"/>
    <property type="match status" value="1"/>
</dbReference>
<organism evidence="6 7">
    <name type="scientific">Catenaria anguillulae PL171</name>
    <dbReference type="NCBI Taxonomy" id="765915"/>
    <lineage>
        <taxon>Eukaryota</taxon>
        <taxon>Fungi</taxon>
        <taxon>Fungi incertae sedis</taxon>
        <taxon>Blastocladiomycota</taxon>
        <taxon>Blastocladiomycetes</taxon>
        <taxon>Blastocladiales</taxon>
        <taxon>Catenariaceae</taxon>
        <taxon>Catenaria</taxon>
    </lineage>
</organism>
<gene>
    <name evidence="6" type="ORF">BCR44DRAFT_1436334</name>
</gene>
<evidence type="ECO:0000259" key="5">
    <source>
        <dbReference type="PROSITE" id="PS51039"/>
    </source>
</evidence>
<dbReference type="SMART" id="SM00154">
    <property type="entry name" value="ZnF_AN1"/>
    <property type="match status" value="1"/>
</dbReference>
<dbReference type="OrthoDB" id="428577at2759"/>
<evidence type="ECO:0000313" key="6">
    <source>
        <dbReference type="EMBL" id="ORZ34509.1"/>
    </source>
</evidence>
<evidence type="ECO:0000256" key="3">
    <source>
        <dbReference type="ARBA" id="ARBA00022833"/>
    </source>
</evidence>
<keyword evidence="7" id="KW-1185">Reference proteome</keyword>
<dbReference type="GO" id="GO:0008270">
    <property type="term" value="F:zinc ion binding"/>
    <property type="evidence" value="ECO:0007669"/>
    <property type="project" value="UniProtKB-KW"/>
</dbReference>
<dbReference type="Proteomes" id="UP000193411">
    <property type="component" value="Unassembled WGS sequence"/>
</dbReference>
<sequence>MGGAALCPAQSTDPDTSVTLGALGITDGVTLNATLTPTAAPTEAAAPAAVKKSKVRCNHPGGCKDKVNKLIGHCQFCDTLFCSRHRIPESHACESIDSCRKASFERNSDKLLGQKCVAQKV</sequence>
<evidence type="ECO:0000256" key="2">
    <source>
        <dbReference type="ARBA" id="ARBA00022771"/>
    </source>
</evidence>
<protein>
    <recommendedName>
        <fullName evidence="5">AN1-type domain-containing protein</fullName>
    </recommendedName>
</protein>
<dbReference type="InterPro" id="IPR035896">
    <property type="entry name" value="AN1-like_Znf"/>
</dbReference>
<name>A0A1Y2HIZ0_9FUNG</name>
<dbReference type="EMBL" id="MCFL01000028">
    <property type="protein sequence ID" value="ORZ34509.1"/>
    <property type="molecule type" value="Genomic_DNA"/>
</dbReference>
<keyword evidence="3" id="KW-0862">Zinc</keyword>
<proteinExistence type="predicted"/>
<comment type="caution">
    <text evidence="6">The sequence shown here is derived from an EMBL/GenBank/DDBJ whole genome shotgun (WGS) entry which is preliminary data.</text>
</comment>